<evidence type="ECO:0000256" key="2">
    <source>
        <dbReference type="ARBA" id="ARBA00022692"/>
    </source>
</evidence>
<dbReference type="InterPro" id="IPR056790">
    <property type="entry name" value="Ribophorin_II_C"/>
</dbReference>
<organism evidence="10 11">
    <name type="scientific">Wallemia ichthyophaga</name>
    <dbReference type="NCBI Taxonomy" id="245174"/>
    <lineage>
        <taxon>Eukaryota</taxon>
        <taxon>Fungi</taxon>
        <taxon>Dikarya</taxon>
        <taxon>Basidiomycota</taxon>
        <taxon>Wallemiomycotina</taxon>
        <taxon>Wallemiomycetes</taxon>
        <taxon>Wallemiales</taxon>
        <taxon>Wallemiaceae</taxon>
        <taxon>Wallemia</taxon>
    </lineage>
</organism>
<evidence type="ECO:0000256" key="8">
    <source>
        <dbReference type="SAM" id="SignalP"/>
    </source>
</evidence>
<dbReference type="GO" id="GO:0008250">
    <property type="term" value="C:oligosaccharyltransferase complex"/>
    <property type="evidence" value="ECO:0007669"/>
    <property type="project" value="InterPro"/>
</dbReference>
<comment type="caution">
    <text evidence="10">The sequence shown here is derived from an EMBL/GenBank/DDBJ whole genome shotgun (WGS) entry which is preliminary data.</text>
</comment>
<evidence type="ECO:0000256" key="1">
    <source>
        <dbReference type="ARBA" id="ARBA00004477"/>
    </source>
</evidence>
<feature type="domain" description="Ribophorin II C-terminal" evidence="9">
    <location>
        <begin position="165"/>
        <end position="261"/>
    </location>
</feature>
<feature type="signal peptide" evidence="8">
    <location>
        <begin position="1"/>
        <end position="17"/>
    </location>
</feature>
<evidence type="ECO:0000256" key="6">
    <source>
        <dbReference type="ARBA" id="ARBA00023136"/>
    </source>
</evidence>
<protein>
    <recommendedName>
        <fullName evidence="9">Ribophorin II C-terminal domain-containing protein</fullName>
    </recommendedName>
</protein>
<name>A0A4T0JJE5_WALIC</name>
<evidence type="ECO:0000256" key="7">
    <source>
        <dbReference type="SAM" id="Phobius"/>
    </source>
</evidence>
<gene>
    <name evidence="10" type="ORF">E3P86_00198</name>
</gene>
<sequence length="264" mass="28799">MKFILVAIAALIANTVATIDLVKTRIHGVDELGSDVHHSSFGSSVQLERDANVQYTFYTAADGDTVTPHKSIISFIDYATGQYWEDVVGIRDSDGRGRYTLRTVKFPLKASNCLVRLFVAANGESSAFDIGTLSFSEDAAAETTTESKTPEKSILAPLPEITHTFKTEPKHTPLAISGLAAIFINGLPLLVLLGAISYIPLNLRQSHSNLAFIGTIIAFEGLLLTYWVKLTLFQFIPFAVLNGLALFVSGNRALRVLKKRREVA</sequence>
<feature type="transmembrane region" description="Helical" evidence="7">
    <location>
        <begin position="210"/>
        <end position="228"/>
    </location>
</feature>
<dbReference type="AlphaFoldDB" id="A0A4T0JJE5"/>
<dbReference type="Proteomes" id="UP000310689">
    <property type="component" value="Unassembled WGS sequence"/>
</dbReference>
<keyword evidence="4" id="KW-0256">Endoplasmic reticulum</keyword>
<evidence type="ECO:0000313" key="11">
    <source>
        <dbReference type="Proteomes" id="UP000310689"/>
    </source>
</evidence>
<keyword evidence="5 7" id="KW-1133">Transmembrane helix</keyword>
<feature type="chain" id="PRO_5044254780" description="Ribophorin II C-terminal domain-containing protein" evidence="8">
    <location>
        <begin position="18"/>
        <end position="264"/>
    </location>
</feature>
<evidence type="ECO:0000256" key="3">
    <source>
        <dbReference type="ARBA" id="ARBA00022729"/>
    </source>
</evidence>
<dbReference type="InterPro" id="IPR008814">
    <property type="entry name" value="Swp1"/>
</dbReference>
<feature type="transmembrane region" description="Helical" evidence="7">
    <location>
        <begin position="234"/>
        <end position="254"/>
    </location>
</feature>
<dbReference type="GO" id="GO:0006487">
    <property type="term" value="P:protein N-linked glycosylation"/>
    <property type="evidence" value="ECO:0007669"/>
    <property type="project" value="TreeGrafter"/>
</dbReference>
<dbReference type="PANTHER" id="PTHR12640">
    <property type="entry name" value="RIBOPHORIN II"/>
    <property type="match status" value="1"/>
</dbReference>
<comment type="subcellular location">
    <subcellularLocation>
        <location evidence="1">Endoplasmic reticulum membrane</location>
        <topology evidence="1">Multi-pass membrane protein</topology>
    </subcellularLocation>
</comment>
<feature type="transmembrane region" description="Helical" evidence="7">
    <location>
        <begin position="174"/>
        <end position="198"/>
    </location>
</feature>
<keyword evidence="2 7" id="KW-0812">Transmembrane</keyword>
<evidence type="ECO:0000313" key="10">
    <source>
        <dbReference type="EMBL" id="TIB42837.1"/>
    </source>
</evidence>
<dbReference type="Pfam" id="PF25147">
    <property type="entry name" value="Ribophorin_II_C"/>
    <property type="match status" value="1"/>
</dbReference>
<evidence type="ECO:0000259" key="9">
    <source>
        <dbReference type="Pfam" id="PF25147"/>
    </source>
</evidence>
<proteinExistence type="predicted"/>
<evidence type="ECO:0000256" key="5">
    <source>
        <dbReference type="ARBA" id="ARBA00022989"/>
    </source>
</evidence>
<reference evidence="10 11" key="1">
    <citation type="submission" date="2019-03" db="EMBL/GenBank/DDBJ databases">
        <title>Sequencing 23 genomes of Wallemia ichthyophaga.</title>
        <authorList>
            <person name="Gostincar C."/>
        </authorList>
    </citation>
    <scope>NUCLEOTIDE SEQUENCE [LARGE SCALE GENOMIC DNA]</scope>
    <source>
        <strain evidence="10 11">EXF-6200</strain>
    </source>
</reference>
<evidence type="ECO:0000256" key="4">
    <source>
        <dbReference type="ARBA" id="ARBA00022824"/>
    </source>
</evidence>
<keyword evidence="6 7" id="KW-0472">Membrane</keyword>
<keyword evidence="3 8" id="KW-0732">Signal</keyword>
<dbReference type="EMBL" id="SPOI01000004">
    <property type="protein sequence ID" value="TIB42837.1"/>
    <property type="molecule type" value="Genomic_DNA"/>
</dbReference>
<dbReference type="PANTHER" id="PTHR12640:SF0">
    <property type="entry name" value="DOLICHYL-DIPHOSPHOOLIGOSACCHARIDE--PROTEIN GLYCOSYLTRANSFERASE SUBUNIT 2"/>
    <property type="match status" value="1"/>
</dbReference>
<accession>A0A4T0JJE5</accession>
<dbReference type="UniPathway" id="UPA00378"/>